<dbReference type="InterPro" id="IPR032675">
    <property type="entry name" value="LRR_dom_sf"/>
</dbReference>
<sequence length="624" mass="71652">LKSLQITSLNIAHASGITFKEIVSNLNSETREKLTSLNITGMRIVDASDFFHLRNLSSLDISYTSATAEDLQVIVTACSHLKYLDISVTSIEDISCLLSLKDQLEGLSMHFQILPKSRVLEEMISIIVQLVELRRLEFSCTMRQQRPFPPLTDFCSSDALIHLEQFDISGNPLSFPPIAIRCVSGDTSEELLVEKLRRYGKRFELCDYMLRGFNFRWRHREIVSPAILKAVLNIDEVIPNDPIWIARLHGAVTNIMENLDVDNLTFELGQQVMKYTMSYILRFESGYQLLRLLINKFGIIPDGTYLNIQSNSLYMSFLIRYISEMSTHYLVVDRFPLRATFSALTERIQKNPDVIWSLYKSLKGSENARTIFREMDALRIIGRVERVSLPHLHNLILHGPLFKRSYMASRIICNLISFAEDDWTSLFYFNKNDILESFGKAICQWEPPFVLSHEERPPLGHLEYILSKRTSRLEVKLWALWSIRHLYASGMASHYFRLLVSICQCNKGILNSHTFLKRLLREISFSTPDQLVYHPKPTSMGPVIDKAFGRYLTMTFAEGLVSETQGVTAILRGRHYQAGIPVKSSDCDKLGVNENPPPLEAYMQAQRKFALRLKKLAVELNETF</sequence>
<name>A0A0R3TY62_RODNA</name>
<reference evidence="1" key="1">
    <citation type="submission" date="2017-02" db="UniProtKB">
        <authorList>
            <consortium name="WormBaseParasite"/>
        </authorList>
    </citation>
    <scope>IDENTIFICATION</scope>
</reference>
<proteinExistence type="predicted"/>
<dbReference type="WBParaSite" id="HNAJ_0001280901-mRNA-1">
    <property type="protein sequence ID" value="HNAJ_0001280901-mRNA-1"/>
    <property type="gene ID" value="HNAJ_0001280901"/>
</dbReference>
<evidence type="ECO:0000313" key="1">
    <source>
        <dbReference type="WBParaSite" id="HNAJ_0001280901-mRNA-1"/>
    </source>
</evidence>
<dbReference type="SUPFAM" id="SSF52047">
    <property type="entry name" value="RNI-like"/>
    <property type="match status" value="1"/>
</dbReference>
<protein>
    <submittedName>
        <fullName evidence="1">Mitochondrial transcription termination factor family protein</fullName>
    </submittedName>
</protein>
<accession>A0A0R3TY62</accession>
<dbReference type="Gene3D" id="3.80.10.10">
    <property type="entry name" value="Ribonuclease Inhibitor"/>
    <property type="match status" value="1"/>
</dbReference>
<dbReference type="AlphaFoldDB" id="A0A0R3TY62"/>
<organism evidence="1">
    <name type="scientific">Rodentolepis nana</name>
    <name type="common">Dwarf tapeworm</name>
    <name type="synonym">Hymenolepis nana</name>
    <dbReference type="NCBI Taxonomy" id="102285"/>
    <lineage>
        <taxon>Eukaryota</taxon>
        <taxon>Metazoa</taxon>
        <taxon>Spiralia</taxon>
        <taxon>Lophotrochozoa</taxon>
        <taxon>Platyhelminthes</taxon>
        <taxon>Cestoda</taxon>
        <taxon>Eucestoda</taxon>
        <taxon>Cyclophyllidea</taxon>
        <taxon>Hymenolepididae</taxon>
        <taxon>Rodentolepis</taxon>
    </lineage>
</organism>
<dbReference type="PROSITE" id="PS51450">
    <property type="entry name" value="LRR"/>
    <property type="match status" value="1"/>
</dbReference>
<dbReference type="InterPro" id="IPR001611">
    <property type="entry name" value="Leu-rich_rpt"/>
</dbReference>